<feature type="compositionally biased region" description="Basic and acidic residues" evidence="1">
    <location>
        <begin position="532"/>
        <end position="548"/>
    </location>
</feature>
<feature type="region of interest" description="Disordered" evidence="1">
    <location>
        <begin position="78"/>
        <end position="121"/>
    </location>
</feature>
<feature type="compositionally biased region" description="Low complexity" evidence="1">
    <location>
        <begin position="323"/>
        <end position="340"/>
    </location>
</feature>
<feature type="compositionally biased region" description="Basic residues" evidence="1">
    <location>
        <begin position="156"/>
        <end position="165"/>
    </location>
</feature>
<dbReference type="VEuPathDB" id="FungiDB:SMAC_06834"/>
<dbReference type="Proteomes" id="UP000433876">
    <property type="component" value="Unassembled WGS sequence"/>
</dbReference>
<evidence type="ECO:0000313" key="3">
    <source>
        <dbReference type="Proteomes" id="UP000433876"/>
    </source>
</evidence>
<protein>
    <submittedName>
        <fullName evidence="2">Uncharacterized protein</fullName>
    </submittedName>
</protein>
<feature type="compositionally biased region" description="Low complexity" evidence="1">
    <location>
        <begin position="371"/>
        <end position="381"/>
    </location>
</feature>
<sequence>MEQVSVLNGTCHLHSQFEIITGKEEPWTASTALTIYTNSNLCFLPPKANMDRYAETTVTTEYDSADSDASYPTVDLEGYHEHDQHGSRRRRPDVPRSGRKAFKEPSPHRRRSPRSKLRGRMHCGCGAEAVVELSVDDTLDSESDKAREYDREGKHSRSYTCHHTRQASMTTERPKRSVSREAEPKVNKKGKTPKRAADPYIEEYPDEPNQPVTPVLDHKVRDRRFSTTESKRSSREMEEPSPTISARSRAGTITSDSKRMSREMGEPAIPVQTRHQRGPSISDTRRLSRDVEGQLRSASRRPQRGTSRSDTKRLSRELEDRGGSTVSSRSRGGSLTSDTTRFSRDIEDHVSSVSGRYQRGTPVAEKRRSEGGSSVSSRLSRQTAMSTATPQDHPRRYSELPDRRRFVDQLSDSEQESTISKRTDSTIGRSQYESSARDVPRSMARRGSSRAGHPSLQYSSTWPMRAPALHPDDDQSSHGRHYDSTEDSDYDFINDPRFDPVTHRMIRPSAPSPPRAPTPPNLSTDDEPEINEYPRRSRAPRETKESRGPKLKTILSKTSLHALNNEARTSTATDLCEVWRAHPEDWESPYSSVHLGNAGDERPESNNEPLMMLELEDIEDEKPSMELELASKFPPLNEAETVASESNHSRGSSPVYGIQNLRSTADTINTDLMALNLSPATPTHSRPPSRPPSRWSTTGAYEFPLTPPSRSMSPLVQTWRNRDRLPSKLDETVTSDYDGSWISGREPRSMLTPDYQSNVASGW</sequence>
<feature type="compositionally biased region" description="Basic and acidic residues" evidence="1">
    <location>
        <begin position="283"/>
        <end position="293"/>
    </location>
</feature>
<name>A0A8S8ZHQ8_SORMA</name>
<accession>A0A8S8ZHQ8</accession>
<feature type="region of interest" description="Disordered" evidence="1">
    <location>
        <begin position="740"/>
        <end position="763"/>
    </location>
</feature>
<feature type="compositionally biased region" description="Polar residues" evidence="1">
    <location>
        <begin position="242"/>
        <end position="255"/>
    </location>
</feature>
<feature type="compositionally biased region" description="Basic and acidic residues" evidence="1">
    <location>
        <begin position="142"/>
        <end position="155"/>
    </location>
</feature>
<feature type="compositionally biased region" description="Basic and acidic residues" evidence="1">
    <location>
        <begin position="307"/>
        <end position="322"/>
    </location>
</feature>
<feature type="compositionally biased region" description="Basic and acidic residues" evidence="1">
    <location>
        <begin position="172"/>
        <end position="186"/>
    </location>
</feature>
<feature type="compositionally biased region" description="Basic residues" evidence="1">
    <location>
        <begin position="108"/>
        <end position="121"/>
    </location>
</feature>
<feature type="compositionally biased region" description="Basic and acidic residues" evidence="1">
    <location>
        <begin position="78"/>
        <end position="107"/>
    </location>
</feature>
<proteinExistence type="predicted"/>
<gene>
    <name evidence="2" type="ORF">SMACR_06834</name>
</gene>
<feature type="region of interest" description="Disordered" evidence="1">
    <location>
        <begin position="137"/>
        <end position="558"/>
    </location>
</feature>
<reference evidence="2 3" key="1">
    <citation type="submission" date="2017-07" db="EMBL/GenBank/DDBJ databases">
        <title>Genome sequence of the Sordaria macrospora wild type strain R19027.</title>
        <authorList>
            <person name="Nowrousian M."/>
            <person name="Teichert I."/>
            <person name="Kueck U."/>
        </authorList>
    </citation>
    <scope>NUCLEOTIDE SEQUENCE [LARGE SCALE GENOMIC DNA]</scope>
    <source>
        <strain evidence="2 3">R19027</strain>
        <tissue evidence="2">Mycelium</tissue>
    </source>
</reference>
<dbReference type="EMBL" id="NMPR01000111">
    <property type="protein sequence ID" value="KAA8630187.1"/>
    <property type="molecule type" value="Genomic_DNA"/>
</dbReference>
<feature type="compositionally biased region" description="Polar residues" evidence="1">
    <location>
        <begin position="425"/>
        <end position="434"/>
    </location>
</feature>
<evidence type="ECO:0000313" key="2">
    <source>
        <dbReference type="EMBL" id="KAA8630187.1"/>
    </source>
</evidence>
<feature type="compositionally biased region" description="Basic and acidic residues" evidence="1">
    <location>
        <begin position="341"/>
        <end position="350"/>
    </location>
</feature>
<organism evidence="2 3">
    <name type="scientific">Sordaria macrospora</name>
    <dbReference type="NCBI Taxonomy" id="5147"/>
    <lineage>
        <taxon>Eukaryota</taxon>
        <taxon>Fungi</taxon>
        <taxon>Dikarya</taxon>
        <taxon>Ascomycota</taxon>
        <taxon>Pezizomycotina</taxon>
        <taxon>Sordariomycetes</taxon>
        <taxon>Sordariomycetidae</taxon>
        <taxon>Sordariales</taxon>
        <taxon>Sordariaceae</taxon>
        <taxon>Sordaria</taxon>
    </lineage>
</organism>
<evidence type="ECO:0000256" key="1">
    <source>
        <dbReference type="SAM" id="MobiDB-lite"/>
    </source>
</evidence>
<dbReference type="AlphaFoldDB" id="A0A8S8ZHQ8"/>
<feature type="compositionally biased region" description="Basic and acidic residues" evidence="1">
    <location>
        <begin position="216"/>
        <end position="238"/>
    </location>
</feature>
<feature type="compositionally biased region" description="Polar residues" evidence="1">
    <location>
        <begin position="754"/>
        <end position="763"/>
    </location>
</feature>
<feature type="compositionally biased region" description="Basic and acidic residues" evidence="1">
    <location>
        <begin position="470"/>
        <end position="484"/>
    </location>
</feature>
<feature type="compositionally biased region" description="Basic and acidic residues" evidence="1">
    <location>
        <begin position="256"/>
        <end position="265"/>
    </location>
</feature>
<feature type="compositionally biased region" description="Pro residues" evidence="1">
    <location>
        <begin position="510"/>
        <end position="520"/>
    </location>
</feature>
<feature type="compositionally biased region" description="Basic and acidic residues" evidence="1">
    <location>
        <begin position="392"/>
        <end position="407"/>
    </location>
</feature>
<comment type="caution">
    <text evidence="2">The sequence shown here is derived from an EMBL/GenBank/DDBJ whole genome shotgun (WGS) entry which is preliminary data.</text>
</comment>